<evidence type="ECO:0000313" key="2">
    <source>
        <dbReference type="EMBL" id="KAJ4962895.1"/>
    </source>
</evidence>
<comment type="caution">
    <text evidence="2">The sequence shown here is derived from an EMBL/GenBank/DDBJ whole genome shotgun (WGS) entry which is preliminary data.</text>
</comment>
<reference evidence="2" key="1">
    <citation type="journal article" date="2023" name="Plant J.">
        <title>The genome of the king protea, Protea cynaroides.</title>
        <authorList>
            <person name="Chang J."/>
            <person name="Duong T.A."/>
            <person name="Schoeman C."/>
            <person name="Ma X."/>
            <person name="Roodt D."/>
            <person name="Barker N."/>
            <person name="Li Z."/>
            <person name="Van de Peer Y."/>
            <person name="Mizrachi E."/>
        </authorList>
    </citation>
    <scope>NUCLEOTIDE SEQUENCE</scope>
    <source>
        <tissue evidence="2">Young leaves</tissue>
    </source>
</reference>
<feature type="region of interest" description="Disordered" evidence="1">
    <location>
        <begin position="122"/>
        <end position="146"/>
    </location>
</feature>
<feature type="compositionally biased region" description="Basic and acidic residues" evidence="1">
    <location>
        <begin position="122"/>
        <end position="136"/>
    </location>
</feature>
<sequence length="205" mass="22408">MKDAGIRATNDRLNVPLEVLINLGASVGVTTAVSIVNTVPVLSMVDRNVGDEPVGRSGSWVNIAEEGDVVEEEEGEVYGDADTEEPMASQTITPEQNVGITSRSNGSLITTQLSPQFRLVEGDREHQQFSSPRERGGQSNMGGNVEISLSSGRDAVSVHSDRRVEINLPEFLLLIIFRRSRRRLTVVKRGRGRPHKEELANPVPK</sequence>
<protein>
    <submittedName>
        <fullName evidence="2">Uncharacterized protein</fullName>
    </submittedName>
</protein>
<gene>
    <name evidence="2" type="ORF">NE237_022834</name>
</gene>
<dbReference type="EMBL" id="JAMYWD010000008">
    <property type="protein sequence ID" value="KAJ4962895.1"/>
    <property type="molecule type" value="Genomic_DNA"/>
</dbReference>
<evidence type="ECO:0000256" key="1">
    <source>
        <dbReference type="SAM" id="MobiDB-lite"/>
    </source>
</evidence>
<accession>A0A9Q0HBQ0</accession>
<name>A0A9Q0HBQ0_9MAGN</name>
<organism evidence="2 3">
    <name type="scientific">Protea cynaroides</name>
    <dbReference type="NCBI Taxonomy" id="273540"/>
    <lineage>
        <taxon>Eukaryota</taxon>
        <taxon>Viridiplantae</taxon>
        <taxon>Streptophyta</taxon>
        <taxon>Embryophyta</taxon>
        <taxon>Tracheophyta</taxon>
        <taxon>Spermatophyta</taxon>
        <taxon>Magnoliopsida</taxon>
        <taxon>Proteales</taxon>
        <taxon>Proteaceae</taxon>
        <taxon>Protea</taxon>
    </lineage>
</organism>
<feature type="compositionally biased region" description="Polar residues" evidence="1">
    <location>
        <begin position="137"/>
        <end position="146"/>
    </location>
</feature>
<proteinExistence type="predicted"/>
<keyword evidence="3" id="KW-1185">Reference proteome</keyword>
<dbReference type="AlphaFoldDB" id="A0A9Q0HBQ0"/>
<evidence type="ECO:0000313" key="3">
    <source>
        <dbReference type="Proteomes" id="UP001141806"/>
    </source>
</evidence>
<dbReference type="Proteomes" id="UP001141806">
    <property type="component" value="Unassembled WGS sequence"/>
</dbReference>